<evidence type="ECO:0000256" key="9">
    <source>
        <dbReference type="ARBA" id="ARBA00034881"/>
    </source>
</evidence>
<reference evidence="12" key="1">
    <citation type="journal article" date="2023" name="G3 (Bethesda)">
        <title>A reference genome for the long-term kleptoplast-retaining sea slug Elysia crispata morphotype clarki.</title>
        <authorList>
            <person name="Eastman K.E."/>
            <person name="Pendleton A.L."/>
            <person name="Shaikh M.A."/>
            <person name="Suttiyut T."/>
            <person name="Ogas R."/>
            <person name="Tomko P."/>
            <person name="Gavelis G."/>
            <person name="Widhalm J.R."/>
            <person name="Wisecaver J.H."/>
        </authorList>
    </citation>
    <scope>NUCLEOTIDE SEQUENCE</scope>
    <source>
        <strain evidence="12">ECLA1</strain>
    </source>
</reference>
<comment type="similarity">
    <text evidence="2">Belongs to the class IV-like SAM-binding methyltransferase superfamily. RNA methyltransferase TrmH family.</text>
</comment>
<evidence type="ECO:0000259" key="11">
    <source>
        <dbReference type="SMART" id="SM00967"/>
    </source>
</evidence>
<dbReference type="Proteomes" id="UP001283361">
    <property type="component" value="Unassembled WGS sequence"/>
</dbReference>
<dbReference type="InterPro" id="IPR029026">
    <property type="entry name" value="tRNA_m1G_MTases_N"/>
</dbReference>
<keyword evidence="3" id="KW-0698">rRNA processing</keyword>
<dbReference type="SMART" id="SM00967">
    <property type="entry name" value="SpoU_sub_bind"/>
    <property type="match status" value="1"/>
</dbReference>
<evidence type="ECO:0000256" key="6">
    <source>
        <dbReference type="ARBA" id="ARBA00022691"/>
    </source>
</evidence>
<dbReference type="GO" id="GO:0003723">
    <property type="term" value="F:RNA binding"/>
    <property type="evidence" value="ECO:0007669"/>
    <property type="project" value="InterPro"/>
</dbReference>
<dbReference type="InterPro" id="IPR029028">
    <property type="entry name" value="Alpha/beta_knot_MTases"/>
</dbReference>
<accession>A0AAE0ZTW6</accession>
<keyword evidence="4" id="KW-0489">Methyltransferase</keyword>
<evidence type="ECO:0000256" key="2">
    <source>
        <dbReference type="ARBA" id="ARBA00007228"/>
    </source>
</evidence>
<feature type="region of interest" description="Disordered" evidence="10">
    <location>
        <begin position="29"/>
        <end position="56"/>
    </location>
</feature>
<dbReference type="InterPro" id="IPR047261">
    <property type="entry name" value="MRM1_MeTrfase_dom"/>
</dbReference>
<dbReference type="SUPFAM" id="SSF75217">
    <property type="entry name" value="alpha/beta knot"/>
    <property type="match status" value="1"/>
</dbReference>
<organism evidence="12 13">
    <name type="scientific">Elysia crispata</name>
    <name type="common">lettuce slug</name>
    <dbReference type="NCBI Taxonomy" id="231223"/>
    <lineage>
        <taxon>Eukaryota</taxon>
        <taxon>Metazoa</taxon>
        <taxon>Spiralia</taxon>
        <taxon>Lophotrochozoa</taxon>
        <taxon>Mollusca</taxon>
        <taxon>Gastropoda</taxon>
        <taxon>Heterobranchia</taxon>
        <taxon>Euthyneura</taxon>
        <taxon>Panpulmonata</taxon>
        <taxon>Sacoglossa</taxon>
        <taxon>Placobranchoidea</taxon>
        <taxon>Plakobranchidae</taxon>
        <taxon>Elysia</taxon>
    </lineage>
</organism>
<evidence type="ECO:0000256" key="10">
    <source>
        <dbReference type="SAM" id="MobiDB-lite"/>
    </source>
</evidence>
<feature type="compositionally biased region" description="Basic and acidic residues" evidence="10">
    <location>
        <begin position="33"/>
        <end position="45"/>
    </location>
</feature>
<evidence type="ECO:0000256" key="4">
    <source>
        <dbReference type="ARBA" id="ARBA00022603"/>
    </source>
</evidence>
<dbReference type="PANTHER" id="PTHR46103:SF1">
    <property type="entry name" value="RRNA METHYLTRANSFERASE 1, MITOCHONDRIAL"/>
    <property type="match status" value="1"/>
</dbReference>
<dbReference type="EMBL" id="JAWDGP010003316">
    <property type="protein sequence ID" value="KAK3775475.1"/>
    <property type="molecule type" value="Genomic_DNA"/>
</dbReference>
<gene>
    <name evidence="12" type="ORF">RRG08_027231</name>
</gene>
<comment type="caution">
    <text evidence="12">The sequence shown here is derived from an EMBL/GenBank/DDBJ whole genome shotgun (WGS) entry which is preliminary data.</text>
</comment>
<evidence type="ECO:0000256" key="1">
    <source>
        <dbReference type="ARBA" id="ARBA00004173"/>
    </source>
</evidence>
<feature type="domain" description="RNA 2-O ribose methyltransferase substrate binding" evidence="11">
    <location>
        <begin position="77"/>
        <end position="159"/>
    </location>
</feature>
<dbReference type="CDD" id="cd18105">
    <property type="entry name" value="SpoU-like_MRM1"/>
    <property type="match status" value="1"/>
</dbReference>
<proteinExistence type="inferred from homology"/>
<keyword evidence="13" id="KW-1185">Reference proteome</keyword>
<keyword evidence="5" id="KW-0808">Transferase</keyword>
<protein>
    <recommendedName>
        <fullName evidence="9">rRNA methyltransferase 1, mitochondrial</fullName>
    </recommendedName>
</protein>
<dbReference type="SUPFAM" id="SSF55315">
    <property type="entry name" value="L30e-like"/>
    <property type="match status" value="1"/>
</dbReference>
<dbReference type="Pfam" id="PF08032">
    <property type="entry name" value="SpoU_sub_bind"/>
    <property type="match status" value="1"/>
</dbReference>
<dbReference type="PANTHER" id="PTHR46103">
    <property type="entry name" value="RRNA METHYLTRANSFERASE 1, MITOCHONDRIAL"/>
    <property type="match status" value="1"/>
</dbReference>
<evidence type="ECO:0000256" key="8">
    <source>
        <dbReference type="ARBA" id="ARBA00023128"/>
    </source>
</evidence>
<dbReference type="GO" id="GO:0016435">
    <property type="term" value="F:rRNA (guanine) methyltransferase activity"/>
    <property type="evidence" value="ECO:0007669"/>
    <property type="project" value="TreeGrafter"/>
</dbReference>
<keyword evidence="6" id="KW-0949">S-adenosyl-L-methionine</keyword>
<dbReference type="Gene3D" id="3.40.1280.10">
    <property type="match status" value="1"/>
</dbReference>
<dbReference type="GO" id="GO:0005739">
    <property type="term" value="C:mitochondrion"/>
    <property type="evidence" value="ECO:0007669"/>
    <property type="project" value="UniProtKB-SubCell"/>
</dbReference>
<dbReference type="InterPro" id="IPR029064">
    <property type="entry name" value="Ribosomal_eL30-like_sf"/>
</dbReference>
<sequence length="346" mass="38437">MFSKKELKKICGVSKHFLRIISQQELASTAKKSSNEKAQKSDSNLRSRPKYNYGLSGKGKSKRLHIFQDLPTIYGEIIFGLHPVHLAIRAERRNKFHTLYIDGKFMETEHKNSAIRDLQDLAQHHNIAVCPLKKCVLDQLAGNRPHQGVCLDADQLEVPDWTFETEVSSSTKGMPLWLLLHNIQDPMNLGAILRTACFLGLDKVVIPAVGSCHLSPIVSKASAGAIEVIDLVKLPKGVSETSLCEWWQSKGWEVVGTALDDQDSTKSRVSPQSLYKFSTSRPTMVLMGNEGIGLSPDLIQACDTLVTIPNYEQTQKGFPRISSLNVSVAAGILLHWIKVSSLKNKR</sequence>
<comment type="subcellular location">
    <subcellularLocation>
        <location evidence="1">Mitochondrion</location>
    </subcellularLocation>
</comment>
<keyword evidence="7" id="KW-0809">Transit peptide</keyword>
<evidence type="ECO:0000313" key="13">
    <source>
        <dbReference type="Proteomes" id="UP001283361"/>
    </source>
</evidence>
<name>A0AAE0ZTW6_9GAST</name>
<dbReference type="Gene3D" id="3.30.1330.30">
    <property type="match status" value="1"/>
</dbReference>
<keyword evidence="8" id="KW-0496">Mitochondrion</keyword>
<dbReference type="AlphaFoldDB" id="A0AAE0ZTW6"/>
<dbReference type="InterPro" id="IPR001537">
    <property type="entry name" value="SpoU_MeTrfase"/>
</dbReference>
<evidence type="ECO:0000256" key="7">
    <source>
        <dbReference type="ARBA" id="ARBA00022946"/>
    </source>
</evidence>
<dbReference type="InterPro" id="IPR013123">
    <property type="entry name" value="SpoU_subst-bd"/>
</dbReference>
<dbReference type="Pfam" id="PF00588">
    <property type="entry name" value="SpoU_methylase"/>
    <property type="match status" value="1"/>
</dbReference>
<evidence type="ECO:0000256" key="5">
    <source>
        <dbReference type="ARBA" id="ARBA00022679"/>
    </source>
</evidence>
<evidence type="ECO:0000256" key="3">
    <source>
        <dbReference type="ARBA" id="ARBA00022552"/>
    </source>
</evidence>
<dbReference type="InterPro" id="IPR047182">
    <property type="entry name" value="MRM1"/>
</dbReference>
<evidence type="ECO:0000313" key="12">
    <source>
        <dbReference type="EMBL" id="KAK3775475.1"/>
    </source>
</evidence>